<dbReference type="AlphaFoldDB" id="A0A7S2M587"/>
<protein>
    <submittedName>
        <fullName evidence="4">Uncharacterized protein</fullName>
    </submittedName>
</protein>
<evidence type="ECO:0000256" key="2">
    <source>
        <dbReference type="SAM" id="Phobius"/>
    </source>
</evidence>
<feature type="compositionally biased region" description="Polar residues" evidence="1">
    <location>
        <begin position="526"/>
        <end position="540"/>
    </location>
</feature>
<evidence type="ECO:0000256" key="3">
    <source>
        <dbReference type="SAM" id="SignalP"/>
    </source>
</evidence>
<feature type="compositionally biased region" description="Low complexity" evidence="1">
    <location>
        <begin position="506"/>
        <end position="519"/>
    </location>
</feature>
<feature type="transmembrane region" description="Helical" evidence="2">
    <location>
        <begin position="753"/>
        <end position="774"/>
    </location>
</feature>
<dbReference type="EMBL" id="HBGZ01028230">
    <property type="protein sequence ID" value="CAD9625089.1"/>
    <property type="molecule type" value="Transcribed_RNA"/>
</dbReference>
<keyword evidence="3" id="KW-0732">Signal</keyword>
<feature type="compositionally biased region" description="Acidic residues" evidence="1">
    <location>
        <begin position="495"/>
        <end position="505"/>
    </location>
</feature>
<gene>
    <name evidence="4" type="ORF">SMAR0320_LOCUS20097</name>
</gene>
<proteinExistence type="predicted"/>
<name>A0A7S2M587_9STRA</name>
<feature type="compositionally biased region" description="Low complexity" evidence="1">
    <location>
        <begin position="463"/>
        <end position="494"/>
    </location>
</feature>
<accession>A0A7S2M587</accession>
<feature type="chain" id="PRO_5031396152" evidence="3">
    <location>
        <begin position="25"/>
        <end position="899"/>
    </location>
</feature>
<evidence type="ECO:0000256" key="1">
    <source>
        <dbReference type="SAM" id="MobiDB-lite"/>
    </source>
</evidence>
<keyword evidence="2" id="KW-0812">Transmembrane</keyword>
<keyword evidence="2" id="KW-1133">Transmembrane helix</keyword>
<keyword evidence="2" id="KW-0472">Membrane</keyword>
<dbReference type="PANTHER" id="PTHR33683:SF46">
    <property type="entry name" value="SUSHI DOMAIN-CONTAINING PROTEIN"/>
    <property type="match status" value="1"/>
</dbReference>
<organism evidence="4">
    <name type="scientific">Skeletonema marinoi</name>
    <dbReference type="NCBI Taxonomy" id="267567"/>
    <lineage>
        <taxon>Eukaryota</taxon>
        <taxon>Sar</taxon>
        <taxon>Stramenopiles</taxon>
        <taxon>Ochrophyta</taxon>
        <taxon>Bacillariophyta</taxon>
        <taxon>Coscinodiscophyceae</taxon>
        <taxon>Thalassiosirophycidae</taxon>
        <taxon>Thalassiosirales</taxon>
        <taxon>Skeletonemataceae</taxon>
        <taxon>Skeletonema</taxon>
        <taxon>Skeletonema marinoi-dohrnii complex</taxon>
    </lineage>
</organism>
<sequence>MYGISKRWCGGLICLASILSRAAAQNDGIIREITTTTAGGWLQDGVMFDVEVSSGGDSSQVVDSTDMPDGITVMGMNILTPKEETVCVEIYSKSGSHEGFETDSAAWTFLGSVSVMGQGRDSLTPIPVRSFDFGDDTFVPAGEKRSFYVTTQDQSMRYTAYPDGPHTTGSLFISQTVPVGITSVERSVASELNVNIYTGVANDYAFGATWKDRMFNGNLLYTLGRDTSNVPIDLAANSASRGRTTCDNTVAPTASPTISNAPSGAPTTKDSTLKAVATILVGGFLQSGNMFDVSVPSVEEGGPEGGVTVLAMEMSTTSTDDICVEVYSKEGTHVGSEDNASDWTMLGAATTTGQGAAEPTRVPLGSLDPVHIAAGERRAFYVVMPEPLMRYTQPIMGEVTGDVFTSNDDIQIHVGSVNAFDFGGYQSDRIWNGAIIYSLGVQADGKYSDLTADARPRSCPVPGAEDSATDADTGADSNMDAGAGTDTDVGATTDVDVDTTTDVDADTSTPVTDSTTDAAEAPADSPDTTADTVTDTNSPDATVVTPGSDESLSGYCDAAGASSAGVSKEVELEYKYTIITDDGTSANDAVSRMEEEIHDVMMIDKCDSGDTAKRKLRRLQEAATVTFIGFKSAPKDDVTGESCPDTTTIPVGTVCSVVQGGVTAVVPDDANDTEVRQSMSTVLQQVLSNDAIATDVGAVGVAYIPSGEQGVTEDQTPATEEVVSTGGDAAVAAAQGSTNTQSEGDSALSTTQIIIISAVCGGVLLVVLLGMVLVRRKRSKMADENALFSEFPPEGYGDMQNLAFRKSDDPLDDFPRQTHSWASAEGIEKTWQDSVVILNEQDDISIETNDKSRFARSALFSGNSIKPPMSKSKKNVEFVRAGRSFASNRSNQPDDTVDL</sequence>
<dbReference type="PANTHER" id="PTHR33683">
    <property type="entry name" value="1, PUTATIVE-RELATED"/>
    <property type="match status" value="1"/>
</dbReference>
<evidence type="ECO:0000313" key="4">
    <source>
        <dbReference type="EMBL" id="CAD9625089.1"/>
    </source>
</evidence>
<reference evidence="4" key="1">
    <citation type="submission" date="2021-01" db="EMBL/GenBank/DDBJ databases">
        <authorList>
            <person name="Corre E."/>
            <person name="Pelletier E."/>
            <person name="Niang G."/>
            <person name="Scheremetjew M."/>
            <person name="Finn R."/>
            <person name="Kale V."/>
            <person name="Holt S."/>
            <person name="Cochrane G."/>
            <person name="Meng A."/>
            <person name="Brown T."/>
            <person name="Cohen L."/>
        </authorList>
    </citation>
    <scope>NUCLEOTIDE SEQUENCE</scope>
    <source>
        <strain evidence="4">SM1012Den-03</strain>
    </source>
</reference>
<feature type="region of interest" description="Disordered" evidence="1">
    <location>
        <begin position="242"/>
        <end position="269"/>
    </location>
</feature>
<feature type="region of interest" description="Disordered" evidence="1">
    <location>
        <begin position="452"/>
        <end position="552"/>
    </location>
</feature>
<feature type="signal peptide" evidence="3">
    <location>
        <begin position="1"/>
        <end position="24"/>
    </location>
</feature>